<evidence type="ECO:0000256" key="5">
    <source>
        <dbReference type="PIRSR" id="PIRSR000190-2"/>
    </source>
</evidence>
<keyword evidence="2" id="KW-0285">Flavoprotein</keyword>
<dbReference type="InterPro" id="IPR019576">
    <property type="entry name" value="Pyridoxamine_oxidase_dimer_C"/>
</dbReference>
<keyword evidence="4" id="KW-0560">Oxidoreductase</keyword>
<proteinExistence type="inferred from homology"/>
<feature type="binding site" evidence="5">
    <location>
        <position position="108"/>
    </location>
    <ligand>
        <name>FMN</name>
        <dbReference type="ChEBI" id="CHEBI:58210"/>
    </ligand>
</feature>
<reference evidence="8 9" key="1">
    <citation type="submission" date="2017-01" db="EMBL/GenBank/DDBJ databases">
        <authorList>
            <consortium name="Urmite Genomes"/>
        </authorList>
    </citation>
    <scope>NUCLEOTIDE SEQUENCE [LARGE SCALE GENOMIC DNA]</scope>
    <source>
        <strain evidence="8 9">AB57</strain>
    </source>
</reference>
<dbReference type="GO" id="GO:0010181">
    <property type="term" value="F:FMN binding"/>
    <property type="evidence" value="ECO:0007669"/>
    <property type="project" value="InterPro"/>
</dbReference>
<keyword evidence="3 5" id="KW-0288">FMN</keyword>
<dbReference type="InterPro" id="IPR012349">
    <property type="entry name" value="Split_barrel_FMN-bd"/>
</dbReference>
<evidence type="ECO:0000259" key="6">
    <source>
        <dbReference type="Pfam" id="PF01243"/>
    </source>
</evidence>
<feature type="domain" description="Pyridoxine 5'-phosphate oxidase dimerisation C-terminal" evidence="7">
    <location>
        <begin position="197"/>
        <end position="237"/>
    </location>
</feature>
<sequence>LSYGQTVENDVSVSSNRWSDADGGRAYLRALPVLRGTGLAFEVDEAPADPVSLFATWLQQAVDADVPEPHAMTISTVDAQGMPRARVLIVKAVDEAGWHFAVSSVSQKGRDLAANPAAALTFYWPALVRQVRVVGTVVSDGAKASADDFRARPLGSRAMALTLRQSQPLHDVTELDTEIDKAQRRLSDEPDLVPDEWISYAVRPNEVEFWQGSPDRRHRRLAYYRVDGGWDRAQLWP</sequence>
<evidence type="ECO:0000256" key="4">
    <source>
        <dbReference type="ARBA" id="ARBA00023002"/>
    </source>
</evidence>
<evidence type="ECO:0000256" key="3">
    <source>
        <dbReference type="ARBA" id="ARBA00022643"/>
    </source>
</evidence>
<dbReference type="GO" id="GO:0008615">
    <property type="term" value="P:pyridoxine biosynthetic process"/>
    <property type="evidence" value="ECO:0007669"/>
    <property type="project" value="InterPro"/>
</dbReference>
<name>A0A2U3NYC7_9MYCO</name>
<feature type="binding site" evidence="5">
    <location>
        <begin position="86"/>
        <end position="91"/>
    </location>
    <ligand>
        <name>FMN</name>
        <dbReference type="ChEBI" id="CHEBI:58210"/>
    </ligand>
</feature>
<dbReference type="Pfam" id="PF01243">
    <property type="entry name" value="PNPOx_N"/>
    <property type="match status" value="1"/>
</dbReference>
<evidence type="ECO:0000256" key="1">
    <source>
        <dbReference type="ARBA" id="ARBA00007301"/>
    </source>
</evidence>
<evidence type="ECO:0000256" key="2">
    <source>
        <dbReference type="ARBA" id="ARBA00022630"/>
    </source>
</evidence>
<gene>
    <name evidence="8" type="ORF">MRAB57_4360</name>
</gene>
<evidence type="ECO:0000313" key="9">
    <source>
        <dbReference type="Proteomes" id="UP000240988"/>
    </source>
</evidence>
<comment type="similarity">
    <text evidence="1">Belongs to the pyridoxamine 5'-phosphate oxidase family.</text>
</comment>
<dbReference type="AlphaFoldDB" id="A0A2U3NYC7"/>
<dbReference type="SUPFAM" id="SSF50475">
    <property type="entry name" value="FMN-binding split barrel"/>
    <property type="match status" value="1"/>
</dbReference>
<dbReference type="InterPro" id="IPR011576">
    <property type="entry name" value="Pyridox_Oxase_N"/>
</dbReference>
<dbReference type="Gene3D" id="2.30.110.10">
    <property type="entry name" value="Electron Transport, Fmn-binding Protein, Chain A"/>
    <property type="match status" value="1"/>
</dbReference>
<dbReference type="InterPro" id="IPR000659">
    <property type="entry name" value="Pyridox_Oxase"/>
</dbReference>
<dbReference type="Pfam" id="PF10590">
    <property type="entry name" value="PNP_phzG_C"/>
    <property type="match status" value="1"/>
</dbReference>
<feature type="binding site" evidence="5">
    <location>
        <begin position="165"/>
        <end position="166"/>
    </location>
    <ligand>
        <name>FMN</name>
        <dbReference type="ChEBI" id="CHEBI:58210"/>
    </ligand>
</feature>
<keyword evidence="9" id="KW-1185">Reference proteome</keyword>
<evidence type="ECO:0000259" key="7">
    <source>
        <dbReference type="Pfam" id="PF10590"/>
    </source>
</evidence>
<dbReference type="PANTHER" id="PTHR10851">
    <property type="entry name" value="PYRIDOXINE-5-PHOSPHATE OXIDASE"/>
    <property type="match status" value="1"/>
</dbReference>
<dbReference type="STRING" id="1841860.GCA_900157375_04363"/>
<dbReference type="NCBIfam" id="NF004231">
    <property type="entry name" value="PRK05679.1"/>
    <property type="match status" value="1"/>
</dbReference>
<feature type="binding site" evidence="5">
    <location>
        <position position="130"/>
    </location>
    <ligand>
        <name>FMN</name>
        <dbReference type="ChEBI" id="CHEBI:58210"/>
    </ligand>
</feature>
<feature type="non-terminal residue" evidence="8">
    <location>
        <position position="1"/>
    </location>
</feature>
<dbReference type="PIRSF" id="PIRSF000190">
    <property type="entry name" value="Pyd_amn-ph_oxd"/>
    <property type="match status" value="1"/>
</dbReference>
<evidence type="ECO:0000313" key="8">
    <source>
        <dbReference type="EMBL" id="SPM36519.1"/>
    </source>
</evidence>
<dbReference type="EMBL" id="FUFA01000005">
    <property type="protein sequence ID" value="SPM36519.1"/>
    <property type="molecule type" value="Genomic_DNA"/>
</dbReference>
<dbReference type="GO" id="GO:0004733">
    <property type="term" value="F:pyridoxamine phosphate oxidase activity"/>
    <property type="evidence" value="ECO:0007669"/>
    <property type="project" value="InterPro"/>
</dbReference>
<accession>A0A2U3NYC7</accession>
<comment type="cofactor">
    <cofactor evidence="5">
        <name>FMN</name>
        <dbReference type="ChEBI" id="CHEBI:58210"/>
    </cofactor>
    <text evidence="5">Binds 1 FMN per subunit.</text>
</comment>
<dbReference type="PANTHER" id="PTHR10851:SF0">
    <property type="entry name" value="PYRIDOXINE-5'-PHOSPHATE OXIDASE"/>
    <property type="match status" value="1"/>
</dbReference>
<feature type="binding site" evidence="5">
    <location>
        <position position="210"/>
    </location>
    <ligand>
        <name>FMN</name>
        <dbReference type="ChEBI" id="CHEBI:58210"/>
    </ligand>
</feature>
<feature type="binding site" evidence="5">
    <location>
        <position position="220"/>
    </location>
    <ligand>
        <name>FMN</name>
        <dbReference type="ChEBI" id="CHEBI:58210"/>
    </ligand>
</feature>
<organism evidence="8 9">
    <name type="scientific">Mycobacterium rhizamassiliense</name>
    <dbReference type="NCBI Taxonomy" id="1841860"/>
    <lineage>
        <taxon>Bacteria</taxon>
        <taxon>Bacillati</taxon>
        <taxon>Actinomycetota</taxon>
        <taxon>Actinomycetes</taxon>
        <taxon>Mycobacteriales</taxon>
        <taxon>Mycobacteriaceae</taxon>
        <taxon>Mycobacterium</taxon>
    </lineage>
</organism>
<dbReference type="Proteomes" id="UP000240988">
    <property type="component" value="Unassembled WGS sequence"/>
</dbReference>
<feature type="domain" description="Pyridoxamine 5'-phosphate oxidase N-terminal" evidence="6">
    <location>
        <begin position="59"/>
        <end position="181"/>
    </location>
</feature>
<protein>
    <submittedName>
        <fullName evidence="8">Pyridoxine/pyridoxamine 5'-phosphate oxidase</fullName>
    </submittedName>
</protein>